<dbReference type="EMBL" id="JAUDFV010000056">
    <property type="protein sequence ID" value="KAL2735807.1"/>
    <property type="molecule type" value="Genomic_DNA"/>
</dbReference>
<dbReference type="AlphaFoldDB" id="A0ABD2BSQ4"/>
<evidence type="ECO:0000313" key="1">
    <source>
        <dbReference type="EMBL" id="KAL2735807.1"/>
    </source>
</evidence>
<proteinExistence type="predicted"/>
<organism evidence="1 2">
    <name type="scientific">Vespula squamosa</name>
    <name type="common">Southern yellow jacket</name>
    <name type="synonym">Wasp</name>
    <dbReference type="NCBI Taxonomy" id="30214"/>
    <lineage>
        <taxon>Eukaryota</taxon>
        <taxon>Metazoa</taxon>
        <taxon>Ecdysozoa</taxon>
        <taxon>Arthropoda</taxon>
        <taxon>Hexapoda</taxon>
        <taxon>Insecta</taxon>
        <taxon>Pterygota</taxon>
        <taxon>Neoptera</taxon>
        <taxon>Endopterygota</taxon>
        <taxon>Hymenoptera</taxon>
        <taxon>Apocrita</taxon>
        <taxon>Aculeata</taxon>
        <taxon>Vespoidea</taxon>
        <taxon>Vespidae</taxon>
        <taxon>Vespinae</taxon>
        <taxon>Vespula</taxon>
    </lineage>
</organism>
<name>A0ABD2BSQ4_VESSQ</name>
<evidence type="ECO:0000313" key="2">
    <source>
        <dbReference type="Proteomes" id="UP001607302"/>
    </source>
</evidence>
<reference evidence="1 2" key="1">
    <citation type="journal article" date="2024" name="Ann. Entomol. Soc. Am.">
        <title>Genomic analyses of the southern and eastern yellowjacket wasps (Hymenoptera: Vespidae) reveal evolutionary signatures of social life.</title>
        <authorList>
            <person name="Catto M.A."/>
            <person name="Caine P.B."/>
            <person name="Orr S.E."/>
            <person name="Hunt B.G."/>
            <person name="Goodisman M.A.D."/>
        </authorList>
    </citation>
    <scope>NUCLEOTIDE SEQUENCE [LARGE SCALE GENOMIC DNA]</scope>
    <source>
        <strain evidence="1">233</strain>
        <tissue evidence="1">Head and thorax</tissue>
    </source>
</reference>
<sequence>MTNLVKWFQESRIHDAYLCGCFKYQQRNSYTGANPKPILNANELRGIHADDLTTGDRASIAKRNSKHSDHIPCGDFSMKKGQARSIVPINPRNDKIFVLDDGPKRSPNN</sequence>
<accession>A0ABD2BSQ4</accession>
<dbReference type="Proteomes" id="UP001607302">
    <property type="component" value="Unassembled WGS sequence"/>
</dbReference>
<keyword evidence="2" id="KW-1185">Reference proteome</keyword>
<gene>
    <name evidence="1" type="ORF">V1478_002491</name>
</gene>
<protein>
    <submittedName>
        <fullName evidence="1">Uncharacterized protein</fullName>
    </submittedName>
</protein>
<comment type="caution">
    <text evidence="1">The sequence shown here is derived from an EMBL/GenBank/DDBJ whole genome shotgun (WGS) entry which is preliminary data.</text>
</comment>